<organism evidence="2 3">
    <name type="scientific">Neptunitalea chrysea</name>
    <dbReference type="NCBI Taxonomy" id="1647581"/>
    <lineage>
        <taxon>Bacteria</taxon>
        <taxon>Pseudomonadati</taxon>
        <taxon>Bacteroidota</taxon>
        <taxon>Flavobacteriia</taxon>
        <taxon>Flavobacteriales</taxon>
        <taxon>Flavobacteriaceae</taxon>
        <taxon>Neptunitalea</taxon>
    </lineage>
</organism>
<evidence type="ECO:0000313" key="3">
    <source>
        <dbReference type="Proteomes" id="UP001143545"/>
    </source>
</evidence>
<dbReference type="InterPro" id="IPR034660">
    <property type="entry name" value="DinB/YfiT-like"/>
</dbReference>
<dbReference type="SUPFAM" id="SSF109854">
    <property type="entry name" value="DinB/YfiT-like putative metalloenzymes"/>
    <property type="match status" value="1"/>
</dbReference>
<keyword evidence="3" id="KW-1185">Reference proteome</keyword>
<protein>
    <recommendedName>
        <fullName evidence="1">DinB-like domain-containing protein</fullName>
    </recommendedName>
</protein>
<dbReference type="AlphaFoldDB" id="A0A9W6B3G9"/>
<proteinExistence type="predicted"/>
<name>A0A9W6B3G9_9FLAO</name>
<gene>
    <name evidence="2" type="ORF">NBRC110019_09700</name>
</gene>
<accession>A0A9W6B3G9</accession>
<feature type="domain" description="DinB-like" evidence="1">
    <location>
        <begin position="47"/>
        <end position="146"/>
    </location>
</feature>
<dbReference type="RefSeq" id="WP_281752977.1">
    <property type="nucleotide sequence ID" value="NZ_BRVP01000005.1"/>
</dbReference>
<evidence type="ECO:0000259" key="1">
    <source>
        <dbReference type="Pfam" id="PF12867"/>
    </source>
</evidence>
<dbReference type="Gene3D" id="1.20.120.450">
    <property type="entry name" value="dinb family like domain"/>
    <property type="match status" value="1"/>
</dbReference>
<comment type="caution">
    <text evidence="2">The sequence shown here is derived from an EMBL/GenBank/DDBJ whole genome shotgun (WGS) entry which is preliminary data.</text>
</comment>
<sequence>MSLSSKQLASRLSQVILNGTWIANTNYKDQLTNLDYKIAIYKYNNLNSIAELTFHISYYIEGILAYFNTGKLTIKDKHSFNLPKINNQDEWENLLTNFWKQTERLLSKIEELSESDFTKPFFNIAYGDYLRNINGLIEHAYYHLGQIVLIKKLISK</sequence>
<dbReference type="Pfam" id="PF12867">
    <property type="entry name" value="DinB_2"/>
    <property type="match status" value="1"/>
</dbReference>
<evidence type="ECO:0000313" key="2">
    <source>
        <dbReference type="EMBL" id="GLB51931.1"/>
    </source>
</evidence>
<dbReference type="EMBL" id="BRVP01000005">
    <property type="protein sequence ID" value="GLB51931.1"/>
    <property type="molecule type" value="Genomic_DNA"/>
</dbReference>
<reference evidence="2" key="1">
    <citation type="submission" date="2022-07" db="EMBL/GenBank/DDBJ databases">
        <title>Taxonomy of Novel Oxalotrophic and Methylotrophic Bacteria.</title>
        <authorList>
            <person name="Sahin N."/>
            <person name="Tani A."/>
        </authorList>
    </citation>
    <scope>NUCLEOTIDE SEQUENCE</scope>
    <source>
        <strain evidence="2">AM327</strain>
    </source>
</reference>
<dbReference type="Proteomes" id="UP001143545">
    <property type="component" value="Unassembled WGS sequence"/>
</dbReference>
<dbReference type="InterPro" id="IPR024775">
    <property type="entry name" value="DinB-like"/>
</dbReference>